<dbReference type="EMBL" id="GL883092">
    <property type="protein sequence ID" value="EGG11417.1"/>
    <property type="molecule type" value="Genomic_DNA"/>
</dbReference>
<reference evidence="2" key="1">
    <citation type="journal article" date="2011" name="Proc. Natl. Acad. Sci. U.S.A.">
        <title>Obligate biotrophy features unraveled by the genomic analysis of rust fungi.</title>
        <authorList>
            <person name="Duplessis S."/>
            <person name="Cuomo C.A."/>
            <person name="Lin Y.-C."/>
            <person name="Aerts A."/>
            <person name="Tisserant E."/>
            <person name="Veneault-Fourrey C."/>
            <person name="Joly D.L."/>
            <person name="Hacquard S."/>
            <person name="Amselem J."/>
            <person name="Cantarel B.L."/>
            <person name="Chiu R."/>
            <person name="Coutinho P.M."/>
            <person name="Feau N."/>
            <person name="Field M."/>
            <person name="Frey P."/>
            <person name="Gelhaye E."/>
            <person name="Goldberg J."/>
            <person name="Grabherr M.G."/>
            <person name="Kodira C.D."/>
            <person name="Kohler A."/>
            <person name="Kuees U."/>
            <person name="Lindquist E.A."/>
            <person name="Lucas S.M."/>
            <person name="Mago R."/>
            <person name="Mauceli E."/>
            <person name="Morin E."/>
            <person name="Murat C."/>
            <person name="Pangilinan J.L."/>
            <person name="Park R."/>
            <person name="Pearson M."/>
            <person name="Quesneville H."/>
            <person name="Rouhier N."/>
            <person name="Sakthikumar S."/>
            <person name="Salamov A.A."/>
            <person name="Schmutz J."/>
            <person name="Selles B."/>
            <person name="Shapiro H."/>
            <person name="Tanguay P."/>
            <person name="Tuskan G.A."/>
            <person name="Henrissat B."/>
            <person name="Van de Peer Y."/>
            <person name="Rouze P."/>
            <person name="Ellis J.G."/>
            <person name="Dodds P.N."/>
            <person name="Schein J.E."/>
            <person name="Zhong S."/>
            <person name="Hamelin R.C."/>
            <person name="Grigoriev I.V."/>
            <person name="Szabo L.J."/>
            <person name="Martin F."/>
        </authorList>
    </citation>
    <scope>NUCLEOTIDE SEQUENCE [LARGE SCALE GENOMIC DNA]</scope>
    <source>
        <strain evidence="2">98AG31 / pathotype 3-4-7</strain>
    </source>
</reference>
<dbReference type="HOGENOM" id="CLU_1678292_0_0_1"/>
<sequence>MAYPLNTQFLSLGQKLILSVVNNMNFRDLRFTVGQKIPINAAYSVGVEVKFYKKNAFQIQGNIGQNCPRFSLLSVRAVQGFPYPQKLTAKISSKGIGRAELNLDKNGQQYNFPFCVGLGEDCPMVIHDSTLETNWPKVYIIGCARPSSAWFKDLLGS</sequence>
<organism evidence="2">
    <name type="scientific">Melampsora larici-populina (strain 98AG31 / pathotype 3-4-7)</name>
    <name type="common">Poplar leaf rust fungus</name>
    <dbReference type="NCBI Taxonomy" id="747676"/>
    <lineage>
        <taxon>Eukaryota</taxon>
        <taxon>Fungi</taxon>
        <taxon>Dikarya</taxon>
        <taxon>Basidiomycota</taxon>
        <taxon>Pucciniomycotina</taxon>
        <taxon>Pucciniomycetes</taxon>
        <taxon>Pucciniales</taxon>
        <taxon>Melampsoraceae</taxon>
        <taxon>Melampsora</taxon>
    </lineage>
</organism>
<name>F4R819_MELLP</name>
<dbReference type="Proteomes" id="UP000001072">
    <property type="component" value="Unassembled WGS sequence"/>
</dbReference>
<dbReference type="KEGG" id="mlr:MELLADRAFT_102365"/>
<dbReference type="RefSeq" id="XP_007405052.1">
    <property type="nucleotide sequence ID" value="XM_007404990.1"/>
</dbReference>
<keyword evidence="2" id="KW-1185">Reference proteome</keyword>
<evidence type="ECO:0000313" key="1">
    <source>
        <dbReference type="EMBL" id="EGG11417.1"/>
    </source>
</evidence>
<dbReference type="VEuPathDB" id="FungiDB:MELLADRAFT_102365"/>
<proteinExistence type="predicted"/>
<dbReference type="GeneID" id="18921654"/>
<dbReference type="AlphaFoldDB" id="F4R819"/>
<accession>F4R819</accession>
<gene>
    <name evidence="1" type="ORF">MELLADRAFT_102365</name>
</gene>
<protein>
    <submittedName>
        <fullName evidence="1">Uncharacterized protein</fullName>
    </submittedName>
</protein>
<evidence type="ECO:0000313" key="2">
    <source>
        <dbReference type="Proteomes" id="UP000001072"/>
    </source>
</evidence>
<dbReference type="InParanoid" id="F4R819"/>